<reference evidence="1 2" key="1">
    <citation type="submission" date="2014-04" db="EMBL/GenBank/DDBJ databases">
        <authorList>
            <consortium name="DOE Joint Genome Institute"/>
            <person name="Kuo A."/>
            <person name="Kohler A."/>
            <person name="Costa M.D."/>
            <person name="Nagy L.G."/>
            <person name="Floudas D."/>
            <person name="Copeland A."/>
            <person name="Barry K.W."/>
            <person name="Cichocki N."/>
            <person name="Veneault-Fourrey C."/>
            <person name="LaButti K."/>
            <person name="Lindquist E.A."/>
            <person name="Lipzen A."/>
            <person name="Lundell T."/>
            <person name="Morin E."/>
            <person name="Murat C."/>
            <person name="Sun H."/>
            <person name="Tunlid A."/>
            <person name="Henrissat B."/>
            <person name="Grigoriev I.V."/>
            <person name="Hibbett D.S."/>
            <person name="Martin F."/>
            <person name="Nordberg H.P."/>
            <person name="Cantor M.N."/>
            <person name="Hua S.X."/>
        </authorList>
    </citation>
    <scope>NUCLEOTIDE SEQUENCE [LARGE SCALE GENOMIC DNA]</scope>
    <source>
        <strain evidence="1 2">Marx 270</strain>
    </source>
</reference>
<dbReference type="HOGENOM" id="CLU_2360597_0_0_1"/>
<proteinExistence type="predicted"/>
<evidence type="ECO:0000313" key="1">
    <source>
        <dbReference type="EMBL" id="KIO00377.1"/>
    </source>
</evidence>
<keyword evidence="2" id="KW-1185">Reference proteome</keyword>
<name>A0A0C3JSE2_PISTI</name>
<gene>
    <name evidence="1" type="ORF">M404DRAFT_29533</name>
</gene>
<dbReference type="InParanoid" id="A0A0C3JSE2"/>
<protein>
    <submittedName>
        <fullName evidence="1">Uncharacterized protein</fullName>
    </submittedName>
</protein>
<accession>A0A0C3JSE2</accession>
<evidence type="ECO:0000313" key="2">
    <source>
        <dbReference type="Proteomes" id="UP000054217"/>
    </source>
</evidence>
<dbReference type="AlphaFoldDB" id="A0A0C3JSE2"/>
<sequence>MRYRTTISIPRFSRSGVYFPRFSDPLLRDRDGFNATPEAHLIAVLASINDEGILRVSGSGRDMLSFDRLLDGWPKPLCDLCFPREFASCLLLGNPF</sequence>
<dbReference type="EMBL" id="KN831996">
    <property type="protein sequence ID" value="KIO00377.1"/>
    <property type="molecule type" value="Genomic_DNA"/>
</dbReference>
<dbReference type="Proteomes" id="UP000054217">
    <property type="component" value="Unassembled WGS sequence"/>
</dbReference>
<organism evidence="1 2">
    <name type="scientific">Pisolithus tinctorius Marx 270</name>
    <dbReference type="NCBI Taxonomy" id="870435"/>
    <lineage>
        <taxon>Eukaryota</taxon>
        <taxon>Fungi</taxon>
        <taxon>Dikarya</taxon>
        <taxon>Basidiomycota</taxon>
        <taxon>Agaricomycotina</taxon>
        <taxon>Agaricomycetes</taxon>
        <taxon>Agaricomycetidae</taxon>
        <taxon>Boletales</taxon>
        <taxon>Sclerodermatineae</taxon>
        <taxon>Pisolithaceae</taxon>
        <taxon>Pisolithus</taxon>
    </lineage>
</organism>
<reference evidence="2" key="2">
    <citation type="submission" date="2015-01" db="EMBL/GenBank/DDBJ databases">
        <title>Evolutionary Origins and Diversification of the Mycorrhizal Mutualists.</title>
        <authorList>
            <consortium name="DOE Joint Genome Institute"/>
            <consortium name="Mycorrhizal Genomics Consortium"/>
            <person name="Kohler A."/>
            <person name="Kuo A."/>
            <person name="Nagy L.G."/>
            <person name="Floudas D."/>
            <person name="Copeland A."/>
            <person name="Barry K.W."/>
            <person name="Cichocki N."/>
            <person name="Veneault-Fourrey C."/>
            <person name="LaButti K."/>
            <person name="Lindquist E.A."/>
            <person name="Lipzen A."/>
            <person name="Lundell T."/>
            <person name="Morin E."/>
            <person name="Murat C."/>
            <person name="Riley R."/>
            <person name="Ohm R."/>
            <person name="Sun H."/>
            <person name="Tunlid A."/>
            <person name="Henrissat B."/>
            <person name="Grigoriev I.V."/>
            <person name="Hibbett D.S."/>
            <person name="Martin F."/>
        </authorList>
    </citation>
    <scope>NUCLEOTIDE SEQUENCE [LARGE SCALE GENOMIC DNA]</scope>
    <source>
        <strain evidence="2">Marx 270</strain>
    </source>
</reference>